<evidence type="ECO:0000313" key="3">
    <source>
        <dbReference type="Proteomes" id="UP001314903"/>
    </source>
</evidence>
<keyword evidence="3" id="KW-1185">Reference proteome</keyword>
<name>A0ABS4KF40_9FIRM</name>
<keyword evidence="1" id="KW-0175">Coiled coil</keyword>
<organism evidence="2 3">
    <name type="scientific">Acetoanaerobium pronyense</name>
    <dbReference type="NCBI Taxonomy" id="1482736"/>
    <lineage>
        <taxon>Bacteria</taxon>
        <taxon>Bacillati</taxon>
        <taxon>Bacillota</taxon>
        <taxon>Clostridia</taxon>
        <taxon>Peptostreptococcales</taxon>
        <taxon>Filifactoraceae</taxon>
        <taxon>Acetoanaerobium</taxon>
    </lineage>
</organism>
<gene>
    <name evidence="2" type="ORF">J2Z35_000172</name>
</gene>
<sequence>MDILKRIDKGYILVEKAKSKASEISNDIHLIELEKKINRLKEKEACMRSRIDFERNKLMEKENQLADLDKRLLNIVEEIYETEITDKDKLEVLKKMESEMKSQREEIQNLILEDFTKIDRYINDLNLFKYRYNTFEERVSKIRIANYEKIIYLDEKIKSMEKKIRKLRKMAEPELLKMYDRKREVCKIVFSKIEDKTCSLCKSEVPEPILLNACDSKKIVECGNCKRILFMEETLKYDDNPFQ</sequence>
<accession>A0ABS4KF40</accession>
<dbReference type="RefSeq" id="WP_209658368.1">
    <property type="nucleotide sequence ID" value="NZ_JAGGLI010000001.1"/>
</dbReference>
<dbReference type="EMBL" id="JAGGLI010000001">
    <property type="protein sequence ID" value="MBP2026383.1"/>
    <property type="molecule type" value="Genomic_DNA"/>
</dbReference>
<proteinExistence type="predicted"/>
<feature type="coiled-coil region" evidence="1">
    <location>
        <begin position="30"/>
        <end position="113"/>
    </location>
</feature>
<evidence type="ECO:0000256" key="1">
    <source>
        <dbReference type="SAM" id="Coils"/>
    </source>
</evidence>
<dbReference type="Gene3D" id="1.10.287.1490">
    <property type="match status" value="1"/>
</dbReference>
<comment type="caution">
    <text evidence="2">The sequence shown here is derived from an EMBL/GenBank/DDBJ whole genome shotgun (WGS) entry which is preliminary data.</text>
</comment>
<protein>
    <submittedName>
        <fullName evidence="2">Nucleic acid-binding Zn-ribbon protein</fullName>
    </submittedName>
</protein>
<reference evidence="2 3" key="1">
    <citation type="submission" date="2021-03" db="EMBL/GenBank/DDBJ databases">
        <title>Genomic Encyclopedia of Type Strains, Phase IV (KMG-IV): sequencing the most valuable type-strain genomes for metagenomic binning, comparative biology and taxonomic classification.</title>
        <authorList>
            <person name="Goeker M."/>
        </authorList>
    </citation>
    <scope>NUCLEOTIDE SEQUENCE [LARGE SCALE GENOMIC DNA]</scope>
    <source>
        <strain evidence="2 3">DSM 27512</strain>
    </source>
</reference>
<evidence type="ECO:0000313" key="2">
    <source>
        <dbReference type="EMBL" id="MBP2026383.1"/>
    </source>
</evidence>
<dbReference type="Proteomes" id="UP001314903">
    <property type="component" value="Unassembled WGS sequence"/>
</dbReference>